<keyword evidence="10" id="KW-1185">Reference proteome</keyword>
<reference evidence="9 10" key="1">
    <citation type="submission" date="2024-02" db="EMBL/GenBank/DDBJ databases">
        <authorList>
            <person name="Chen Y."/>
            <person name="Shah S."/>
            <person name="Dougan E. K."/>
            <person name="Thang M."/>
            <person name="Chan C."/>
        </authorList>
    </citation>
    <scope>NUCLEOTIDE SEQUENCE [LARGE SCALE GENOMIC DNA]</scope>
</reference>
<dbReference type="EMBL" id="CAXAMN010012113">
    <property type="protein sequence ID" value="CAK9037214.1"/>
    <property type="molecule type" value="Genomic_DNA"/>
</dbReference>
<feature type="transmembrane region" description="Helical" evidence="7">
    <location>
        <begin position="722"/>
        <end position="741"/>
    </location>
</feature>
<evidence type="ECO:0000256" key="6">
    <source>
        <dbReference type="ARBA" id="ARBA00023136"/>
    </source>
</evidence>
<protein>
    <recommendedName>
        <fullName evidence="8">Citrate transporter-like domain-containing protein</fullName>
    </recommendedName>
</protein>
<comment type="subcellular location">
    <subcellularLocation>
        <location evidence="1">Membrane</location>
        <topology evidence="1">Multi-pass membrane protein</topology>
    </subcellularLocation>
</comment>
<feature type="transmembrane region" description="Helical" evidence="7">
    <location>
        <begin position="180"/>
        <end position="205"/>
    </location>
</feature>
<dbReference type="InterPro" id="IPR004680">
    <property type="entry name" value="Cit_transptr-like_dom"/>
</dbReference>
<name>A0ABP0LDI4_9DINO</name>
<evidence type="ECO:0000256" key="7">
    <source>
        <dbReference type="SAM" id="Phobius"/>
    </source>
</evidence>
<feature type="transmembrane region" description="Helical" evidence="7">
    <location>
        <begin position="260"/>
        <end position="281"/>
    </location>
</feature>
<keyword evidence="5 7" id="KW-1133">Transmembrane helix</keyword>
<comment type="caution">
    <text evidence="9">The sequence shown here is derived from an EMBL/GenBank/DDBJ whole genome shotgun (WGS) entry which is preliminary data.</text>
</comment>
<dbReference type="Proteomes" id="UP001642484">
    <property type="component" value="Unassembled WGS sequence"/>
</dbReference>
<keyword evidence="2" id="KW-0813">Transport</keyword>
<keyword evidence="6 7" id="KW-0472">Membrane</keyword>
<dbReference type="InterPro" id="IPR051679">
    <property type="entry name" value="DASS-Related_Transporters"/>
</dbReference>
<feature type="transmembrane region" description="Helical" evidence="7">
    <location>
        <begin position="686"/>
        <end position="702"/>
    </location>
</feature>
<feature type="transmembrane region" description="Helical" evidence="7">
    <location>
        <begin position="82"/>
        <end position="102"/>
    </location>
</feature>
<accession>A0ABP0LDI4</accession>
<evidence type="ECO:0000313" key="10">
    <source>
        <dbReference type="Proteomes" id="UP001642484"/>
    </source>
</evidence>
<dbReference type="PANTHER" id="PTHR43652">
    <property type="entry name" value="BASIC AMINO ACID ANTIPORTER YFCC-RELATED"/>
    <property type="match status" value="1"/>
</dbReference>
<keyword evidence="3 7" id="KW-0812">Transmembrane</keyword>
<feature type="transmembrane region" description="Helical" evidence="7">
    <location>
        <begin position="109"/>
        <end position="127"/>
    </location>
</feature>
<evidence type="ECO:0000256" key="1">
    <source>
        <dbReference type="ARBA" id="ARBA00004141"/>
    </source>
</evidence>
<evidence type="ECO:0000313" key="9">
    <source>
        <dbReference type="EMBL" id="CAK9037214.1"/>
    </source>
</evidence>
<feature type="domain" description="Citrate transporter-like" evidence="8">
    <location>
        <begin position="106"/>
        <end position="685"/>
    </location>
</feature>
<feature type="transmembrane region" description="Helical" evidence="7">
    <location>
        <begin position="139"/>
        <end position="159"/>
    </location>
</feature>
<keyword evidence="4" id="KW-0677">Repeat</keyword>
<dbReference type="Pfam" id="PF03600">
    <property type="entry name" value="CitMHS"/>
    <property type="match status" value="1"/>
</dbReference>
<organism evidence="9 10">
    <name type="scientific">Durusdinium trenchii</name>
    <dbReference type="NCBI Taxonomy" id="1381693"/>
    <lineage>
        <taxon>Eukaryota</taxon>
        <taxon>Sar</taxon>
        <taxon>Alveolata</taxon>
        <taxon>Dinophyceae</taxon>
        <taxon>Suessiales</taxon>
        <taxon>Symbiodiniaceae</taxon>
        <taxon>Durusdinium</taxon>
    </lineage>
</organism>
<gene>
    <name evidence="9" type="ORF">CCMP2556_LOCUS20583</name>
</gene>
<feature type="transmembrane region" description="Helical" evidence="7">
    <location>
        <begin position="649"/>
        <end position="674"/>
    </location>
</feature>
<dbReference type="PANTHER" id="PTHR43652:SF2">
    <property type="entry name" value="BASIC AMINO ACID ANTIPORTER YFCC-RELATED"/>
    <property type="match status" value="1"/>
</dbReference>
<sequence>MADGLESDNSKEAELLHAFRLLQTQTLQSPTAANEQKRDKCSTLFPRWLIAVNLLFVLFCVLLEICLHPPCLRSNPDLKLKYPAQTAYATLITLVFGLTQLLNGVRSSFVFAGYLAVLAIFGIVGHNDIVQGFRRLGPWLPQLQFVIICGIHDSGILEFSLLRMLGGQHREEWTFPRARLYLATLCMGAFVGATTTITVGTPVIIQWAKSHSFQLRPLLLMMVVAATCGNSVFVTSSPSSIAIRDIICNSDTGCELKSQAFLALTNAAILGLYVVMIGEVLSRKDQQPRLPQAQRRTGFSDPELTSCRLEMPEVLSGADASESEVSDLDLLPYELDFVIVAGSLICGHTPRSAGFMNLKEVAIQRISRLLNSATDSPAFRSAEGTLDEWVLDSGDLIATRCSAAGVVAMRRYPGVFVMRGLHCHQALGGRRHERRLYESVIARGSEVIGRSLEELLGLPSMSEATPAPEILEIPWCVRMFRGYPLAACRREGDQVRAQPLSPHDLLQAGDVMLIDAFGEFPSLQTAKRLFLISGLVPKSQAPRHGRSTDMWRGIMAVLGLVVALFLDLQKRCNILVSTMVIAGMLFITSGVKPDQVSEVLDWNSCLTIGLGEGVATALRRTGLQGALAKVIVQIRAIGGLPVQLMLLSFIAQLAAACISPTPAGLLVANAALALDNEYGQLSSRQLLLLIVISSNMVLNVPMPDELMRNSKRAFSVRSVLLWSLPTFVLVAALTSAWTLLFQLQ</sequence>
<feature type="transmembrane region" description="Helical" evidence="7">
    <location>
        <begin position="217"/>
        <end position="239"/>
    </location>
</feature>
<evidence type="ECO:0000256" key="2">
    <source>
        <dbReference type="ARBA" id="ARBA00022448"/>
    </source>
</evidence>
<evidence type="ECO:0000256" key="5">
    <source>
        <dbReference type="ARBA" id="ARBA00022989"/>
    </source>
</evidence>
<proteinExistence type="predicted"/>
<evidence type="ECO:0000256" key="4">
    <source>
        <dbReference type="ARBA" id="ARBA00022737"/>
    </source>
</evidence>
<feature type="transmembrane region" description="Helical" evidence="7">
    <location>
        <begin position="48"/>
        <end position="70"/>
    </location>
</feature>
<evidence type="ECO:0000256" key="3">
    <source>
        <dbReference type="ARBA" id="ARBA00022692"/>
    </source>
</evidence>
<feature type="transmembrane region" description="Helical" evidence="7">
    <location>
        <begin position="550"/>
        <end position="566"/>
    </location>
</feature>
<evidence type="ECO:0000259" key="8">
    <source>
        <dbReference type="Pfam" id="PF03600"/>
    </source>
</evidence>